<comment type="subcellular location">
    <subcellularLocation>
        <location evidence="1">Cell membrane</location>
        <topology evidence="1">Multi-pass membrane protein</topology>
    </subcellularLocation>
</comment>
<feature type="transmembrane region" description="Helical" evidence="10">
    <location>
        <begin position="20"/>
        <end position="40"/>
    </location>
</feature>
<feature type="transmembrane region" description="Helical" evidence="10">
    <location>
        <begin position="73"/>
        <end position="95"/>
    </location>
</feature>
<evidence type="ECO:0000256" key="9">
    <source>
        <dbReference type="ARBA" id="ARBA00037998"/>
    </source>
</evidence>
<keyword evidence="12" id="KW-1185">Reference proteome</keyword>
<evidence type="ECO:0000313" key="12">
    <source>
        <dbReference type="Proteomes" id="UP000269883"/>
    </source>
</evidence>
<comment type="similarity">
    <text evidence="9">Belongs to the binding-protein-dependent transport system permease family. LivHM subfamily.</text>
</comment>
<evidence type="ECO:0000256" key="3">
    <source>
        <dbReference type="ARBA" id="ARBA00022475"/>
    </source>
</evidence>
<gene>
    <name evidence="11" type="ORF">DFE_2371</name>
</gene>
<dbReference type="GO" id="GO:0015188">
    <property type="term" value="F:L-isoleucine transmembrane transporter activity"/>
    <property type="evidence" value="ECO:0007669"/>
    <property type="project" value="TreeGrafter"/>
</dbReference>
<feature type="transmembrane region" description="Helical" evidence="10">
    <location>
        <begin position="293"/>
        <end position="311"/>
    </location>
</feature>
<evidence type="ECO:0000256" key="7">
    <source>
        <dbReference type="ARBA" id="ARBA00022989"/>
    </source>
</evidence>
<dbReference type="GO" id="GO:0015808">
    <property type="term" value="P:L-alanine transport"/>
    <property type="evidence" value="ECO:0007669"/>
    <property type="project" value="TreeGrafter"/>
</dbReference>
<keyword evidence="5 10" id="KW-0812">Transmembrane</keyword>
<sequence>MTITFLLQNLVNALQWGSFYALIALGYSMVYSILMLFNFAHGDIFMVGAYIGLGVAMSLLALVGTGATAILPGWVILTLTILISMFLTSFVGVFVERVGYRPLRNAPRASAAITGLMIGIILETGNLIFLGAERLKFPQLIQSETYNLGGVFVTNKKIMIVLISLGLMLALHQFVMRTKWGMAMRAMAYDFAVVPLVGVPLNTIAAMTFGIGSALAAAAGILFSLAYPVLDPYMGVTFGWKAFVAAILGGRGSIMGACIAGFMLGFIEIMVVPLIMVINKVFAMNIGSNLRDLIAYSIILIILVYRPHGLFGESYSAKLRL</sequence>
<evidence type="ECO:0000256" key="1">
    <source>
        <dbReference type="ARBA" id="ARBA00004651"/>
    </source>
</evidence>
<dbReference type="InterPro" id="IPR001851">
    <property type="entry name" value="ABC_transp_permease"/>
</dbReference>
<reference evidence="11 12" key="1">
    <citation type="journal article" date="2018" name="Sci. Adv.">
        <title>Multi-heme cytochromes provide a pathway for survival in energy-limited environments.</title>
        <authorList>
            <person name="Deng X."/>
            <person name="Dohmae N."/>
            <person name="Nealson K.H."/>
            <person name="Hashimoto K."/>
            <person name="Okamoto A."/>
        </authorList>
    </citation>
    <scope>NUCLEOTIDE SEQUENCE [LARGE SCALE GENOMIC DNA]</scope>
    <source>
        <strain evidence="11 12">IS5</strain>
    </source>
</reference>
<evidence type="ECO:0000313" key="11">
    <source>
        <dbReference type="EMBL" id="BBD09097.1"/>
    </source>
</evidence>
<dbReference type="KEGG" id="dfl:DFE_2371"/>
<dbReference type="Proteomes" id="UP000269883">
    <property type="component" value="Chromosome"/>
</dbReference>
<evidence type="ECO:0000256" key="10">
    <source>
        <dbReference type="SAM" id="Phobius"/>
    </source>
</evidence>
<dbReference type="GO" id="GO:1903806">
    <property type="term" value="P:L-isoleucine import across plasma membrane"/>
    <property type="evidence" value="ECO:0007669"/>
    <property type="project" value="TreeGrafter"/>
</dbReference>
<accession>A0A2Z6B0P0</accession>
<feature type="transmembrane region" description="Helical" evidence="10">
    <location>
        <begin position="107"/>
        <end position="130"/>
    </location>
</feature>
<evidence type="ECO:0000256" key="2">
    <source>
        <dbReference type="ARBA" id="ARBA00022448"/>
    </source>
</evidence>
<evidence type="ECO:0000256" key="6">
    <source>
        <dbReference type="ARBA" id="ARBA00022970"/>
    </source>
</evidence>
<keyword evidence="7 10" id="KW-1133">Transmembrane helix</keyword>
<dbReference type="GO" id="GO:0042941">
    <property type="term" value="P:D-alanine transmembrane transport"/>
    <property type="evidence" value="ECO:0007669"/>
    <property type="project" value="TreeGrafter"/>
</dbReference>
<dbReference type="GO" id="GO:0005886">
    <property type="term" value="C:plasma membrane"/>
    <property type="evidence" value="ECO:0007669"/>
    <property type="project" value="UniProtKB-SubCell"/>
</dbReference>
<dbReference type="CDD" id="cd06582">
    <property type="entry name" value="TM_PBP1_LivH_like"/>
    <property type="match status" value="1"/>
</dbReference>
<proteinExistence type="inferred from homology"/>
<dbReference type="PANTHER" id="PTHR11795:SF371">
    <property type="entry name" value="HIGH-AFFINITY BRANCHED-CHAIN AMINO ACID TRANSPORT SYSTEM PERMEASE PROTEIN LIVH"/>
    <property type="match status" value="1"/>
</dbReference>
<evidence type="ECO:0000256" key="5">
    <source>
        <dbReference type="ARBA" id="ARBA00022692"/>
    </source>
</evidence>
<protein>
    <submittedName>
        <fullName evidence="11">Inner-membrane translocator</fullName>
    </submittedName>
</protein>
<dbReference type="GO" id="GO:0005304">
    <property type="term" value="F:L-valine transmembrane transporter activity"/>
    <property type="evidence" value="ECO:0007669"/>
    <property type="project" value="TreeGrafter"/>
</dbReference>
<keyword evidence="6" id="KW-0029">Amino-acid transport</keyword>
<dbReference type="InterPro" id="IPR052157">
    <property type="entry name" value="BCAA_transport_permease"/>
</dbReference>
<dbReference type="GO" id="GO:0015190">
    <property type="term" value="F:L-leucine transmembrane transporter activity"/>
    <property type="evidence" value="ECO:0007669"/>
    <property type="project" value="TreeGrafter"/>
</dbReference>
<evidence type="ECO:0000256" key="8">
    <source>
        <dbReference type="ARBA" id="ARBA00023136"/>
    </source>
</evidence>
<organism evidence="11 12">
    <name type="scientific">Desulfovibrio ferrophilus</name>
    <dbReference type="NCBI Taxonomy" id="241368"/>
    <lineage>
        <taxon>Bacteria</taxon>
        <taxon>Pseudomonadati</taxon>
        <taxon>Thermodesulfobacteriota</taxon>
        <taxon>Desulfovibrionia</taxon>
        <taxon>Desulfovibrionales</taxon>
        <taxon>Desulfovibrionaceae</taxon>
        <taxon>Desulfovibrio</taxon>
    </lineage>
</organism>
<keyword evidence="8 10" id="KW-0472">Membrane</keyword>
<feature type="transmembrane region" description="Helical" evidence="10">
    <location>
        <begin position="158"/>
        <end position="175"/>
    </location>
</feature>
<dbReference type="GO" id="GO:0015192">
    <property type="term" value="F:L-phenylalanine transmembrane transporter activity"/>
    <property type="evidence" value="ECO:0007669"/>
    <property type="project" value="TreeGrafter"/>
</dbReference>
<dbReference type="PANTHER" id="PTHR11795">
    <property type="entry name" value="BRANCHED-CHAIN AMINO ACID TRANSPORT SYSTEM PERMEASE PROTEIN LIVH"/>
    <property type="match status" value="1"/>
</dbReference>
<evidence type="ECO:0000256" key="4">
    <source>
        <dbReference type="ARBA" id="ARBA00022519"/>
    </source>
</evidence>
<keyword evidence="3" id="KW-1003">Cell membrane</keyword>
<dbReference type="OrthoDB" id="9807115at2"/>
<dbReference type="EMBL" id="AP017378">
    <property type="protein sequence ID" value="BBD09097.1"/>
    <property type="molecule type" value="Genomic_DNA"/>
</dbReference>
<keyword evidence="4" id="KW-0997">Cell inner membrane</keyword>
<keyword evidence="2" id="KW-0813">Transport</keyword>
<feature type="transmembrane region" description="Helical" evidence="10">
    <location>
        <begin position="47"/>
        <end position="67"/>
    </location>
</feature>
<dbReference type="RefSeq" id="WP_126379786.1">
    <property type="nucleotide sequence ID" value="NZ_AP017378.1"/>
</dbReference>
<dbReference type="AlphaFoldDB" id="A0A2Z6B0P0"/>
<dbReference type="Pfam" id="PF02653">
    <property type="entry name" value="BPD_transp_2"/>
    <property type="match status" value="1"/>
</dbReference>
<name>A0A2Z6B0P0_9BACT</name>